<feature type="compositionally biased region" description="Basic and acidic residues" evidence="1">
    <location>
        <begin position="88"/>
        <end position="120"/>
    </location>
</feature>
<accession>A0A179FJY8</accession>
<dbReference type="Proteomes" id="UP000078397">
    <property type="component" value="Unassembled WGS sequence"/>
</dbReference>
<sequence>MPGRHRETYAEYHDNTDYRPSRSPSRFDQFVHAVNNSQFHEAKDIAKSAVTRHGTGREVEPYAYDYYDYHERPTRRHHDDYTYGSGHRHSDYYDREYPSRRGRSLHSDDRHYSRRADDTRHHRQVRARSHSENRIKEAATAAIAAGLTEAVRSRHSRDQSRRAITAAVGAAAVDAFVSNGEDRKKGRHIAESAL</sequence>
<dbReference type="STRING" id="1380566.A0A179FJY8"/>
<dbReference type="GeneID" id="28856015"/>
<dbReference type="EMBL" id="LSBJ02000004">
    <property type="protein sequence ID" value="OAQ65872.2"/>
    <property type="molecule type" value="Genomic_DNA"/>
</dbReference>
<dbReference type="OrthoDB" id="5407645at2759"/>
<evidence type="ECO:0000256" key="1">
    <source>
        <dbReference type="SAM" id="MobiDB-lite"/>
    </source>
</evidence>
<dbReference type="AlphaFoldDB" id="A0A179FJY8"/>
<feature type="region of interest" description="Disordered" evidence="1">
    <location>
        <begin position="1"/>
        <end position="25"/>
    </location>
</feature>
<reference evidence="2 3" key="1">
    <citation type="journal article" date="2016" name="PLoS Pathog.">
        <title>Biosynthesis of antibiotic leucinostatins in bio-control fungus Purpureocillium lilacinum and their inhibition on phytophthora revealed by genome mining.</title>
        <authorList>
            <person name="Wang G."/>
            <person name="Liu Z."/>
            <person name="Lin R."/>
            <person name="Li E."/>
            <person name="Mao Z."/>
            <person name="Ling J."/>
            <person name="Yang Y."/>
            <person name="Yin W.B."/>
            <person name="Xie B."/>
        </authorList>
    </citation>
    <scope>NUCLEOTIDE SEQUENCE [LARGE SCALE GENOMIC DNA]</scope>
    <source>
        <strain evidence="2">170</strain>
    </source>
</reference>
<gene>
    <name evidence="2" type="ORF">VFPPC_14252</name>
</gene>
<dbReference type="KEGG" id="pchm:VFPPC_14252"/>
<proteinExistence type="predicted"/>
<dbReference type="RefSeq" id="XP_022284351.1">
    <property type="nucleotide sequence ID" value="XM_022428908.1"/>
</dbReference>
<feature type="compositionally biased region" description="Basic and acidic residues" evidence="1">
    <location>
        <begin position="1"/>
        <end position="20"/>
    </location>
</feature>
<organism evidence="2 3">
    <name type="scientific">Pochonia chlamydosporia 170</name>
    <dbReference type="NCBI Taxonomy" id="1380566"/>
    <lineage>
        <taxon>Eukaryota</taxon>
        <taxon>Fungi</taxon>
        <taxon>Dikarya</taxon>
        <taxon>Ascomycota</taxon>
        <taxon>Pezizomycotina</taxon>
        <taxon>Sordariomycetes</taxon>
        <taxon>Hypocreomycetidae</taxon>
        <taxon>Hypocreales</taxon>
        <taxon>Clavicipitaceae</taxon>
        <taxon>Pochonia</taxon>
    </lineage>
</organism>
<evidence type="ECO:0000313" key="2">
    <source>
        <dbReference type="EMBL" id="OAQ65872.2"/>
    </source>
</evidence>
<feature type="region of interest" description="Disordered" evidence="1">
    <location>
        <begin position="75"/>
        <end position="133"/>
    </location>
</feature>
<keyword evidence="3" id="KW-1185">Reference proteome</keyword>
<evidence type="ECO:0000313" key="3">
    <source>
        <dbReference type="Proteomes" id="UP000078397"/>
    </source>
</evidence>
<name>A0A179FJY8_METCM</name>
<protein>
    <submittedName>
        <fullName evidence="2">Uncharacterized protein</fullName>
    </submittedName>
</protein>
<comment type="caution">
    <text evidence="2">The sequence shown here is derived from an EMBL/GenBank/DDBJ whole genome shotgun (WGS) entry which is preliminary data.</text>
</comment>